<dbReference type="Gene3D" id="2.20.25.240">
    <property type="match status" value="1"/>
</dbReference>
<accession>A0A9J7KHC0</accession>
<dbReference type="OMA" id="PAETHET"/>
<evidence type="ECO:0000313" key="8">
    <source>
        <dbReference type="RefSeq" id="XP_035663079.1"/>
    </source>
</evidence>
<sequence>MVTCVVCRKAVRRRQEALQCDCEKWQHRACQTGISRESYRRMNRGEANEELAAWRCNDCSQLQPEDDDMYSQSESEPEDDDMYSQSESEDEEDVNGLSDFSHGTVSDVEDVQELPQRHPDDVTFDEDPYVNDNPATTFTLIPASTQRGKGKLISSDGYTYTFKRDTQTSVHWRCAVRNKTTDCPATVIQKGDVFEPGLPDHIHPANQDAELRARITVDIRTKAPQQIFEPASNLVDEVIVANADNPGLPSHAALIRQVNRAKSKLRPDEPQDLDFELDIGHIPEDFLVEDIEVTSPRTGAKNRHILLATPYQIERLAEAKRWYVDSTFKVVRAPFYQLFSVHAFIRRGEDVKQVPLAFAFMSGKRRKDYEAVLQELRNALPDEIELEECVMDFEVAAWQAFALVFPDVRFKGCVFHWCQAVWKKVQEHGLQTAYRRDQRVHAWVRQLMALPFLPAASIPAALEELTRKSAGELTSLAEYVRQTWLNSTIFTPRRWSVYMQSVRTNNDVEGWHRRLNMKARKAKLPFYLLVDLLHRESLIVKAQVRMVCEGRLRSHQRQKYKNLQGKIFTAWERFDDDFYTARELLEVCARIYGPTIRHIRLTSDDRQ</sequence>
<dbReference type="InterPro" id="IPR011011">
    <property type="entry name" value="Znf_FYVE_PHD"/>
</dbReference>
<dbReference type="Gene3D" id="3.30.40.10">
    <property type="entry name" value="Zinc/RING finger domain, C3HC4 (zinc finger)"/>
    <property type="match status" value="1"/>
</dbReference>
<evidence type="ECO:0000313" key="7">
    <source>
        <dbReference type="Proteomes" id="UP000001554"/>
    </source>
</evidence>
<keyword evidence="1" id="KW-0479">Metal-binding</keyword>
<feature type="domain" description="FLYWCH-type" evidence="5">
    <location>
        <begin position="144"/>
        <end position="197"/>
    </location>
</feature>
<dbReference type="KEGG" id="bfo:118406832"/>
<keyword evidence="3" id="KW-0862">Zinc</keyword>
<evidence type="ECO:0000259" key="5">
    <source>
        <dbReference type="Pfam" id="PF04500"/>
    </source>
</evidence>
<protein>
    <submittedName>
        <fullName evidence="8">Uncharacterized protein LOC118406832</fullName>
    </submittedName>
</protein>
<feature type="domain" description="MULE transposase" evidence="6">
    <location>
        <begin position="322"/>
        <end position="419"/>
    </location>
</feature>
<dbReference type="InterPro" id="IPR018289">
    <property type="entry name" value="MULE_transposase_dom"/>
</dbReference>
<feature type="region of interest" description="Disordered" evidence="4">
    <location>
        <begin position="63"/>
        <end position="129"/>
    </location>
</feature>
<dbReference type="GeneID" id="118406832"/>
<dbReference type="Pfam" id="PF04500">
    <property type="entry name" value="FLYWCH"/>
    <property type="match status" value="1"/>
</dbReference>
<keyword evidence="7" id="KW-1185">Reference proteome</keyword>
<evidence type="ECO:0000256" key="2">
    <source>
        <dbReference type="ARBA" id="ARBA00022771"/>
    </source>
</evidence>
<dbReference type="AlphaFoldDB" id="A0A9J7KHC0"/>
<dbReference type="SUPFAM" id="SSF57903">
    <property type="entry name" value="FYVE/PHD zinc finger"/>
    <property type="match status" value="1"/>
</dbReference>
<evidence type="ECO:0000259" key="6">
    <source>
        <dbReference type="Pfam" id="PF10551"/>
    </source>
</evidence>
<organism evidence="7 8">
    <name type="scientific">Branchiostoma floridae</name>
    <name type="common">Florida lancelet</name>
    <name type="synonym">Amphioxus</name>
    <dbReference type="NCBI Taxonomy" id="7739"/>
    <lineage>
        <taxon>Eukaryota</taxon>
        <taxon>Metazoa</taxon>
        <taxon>Chordata</taxon>
        <taxon>Cephalochordata</taxon>
        <taxon>Leptocardii</taxon>
        <taxon>Amphioxiformes</taxon>
        <taxon>Branchiostomatidae</taxon>
        <taxon>Branchiostoma</taxon>
    </lineage>
</organism>
<name>A0A9J7KHC0_BRAFL</name>
<gene>
    <name evidence="8" type="primary">LOC118406832</name>
</gene>
<reference evidence="8" key="2">
    <citation type="submission" date="2025-08" db="UniProtKB">
        <authorList>
            <consortium name="RefSeq"/>
        </authorList>
    </citation>
    <scope>IDENTIFICATION</scope>
    <source>
        <strain evidence="8">S238N-H82</strain>
        <tissue evidence="8">Testes</tissue>
    </source>
</reference>
<dbReference type="PANTHER" id="PTHR20956">
    <property type="entry name" value="HEH2P"/>
    <property type="match status" value="1"/>
</dbReference>
<dbReference type="OrthoDB" id="10067360at2759"/>
<feature type="compositionally biased region" description="Acidic residues" evidence="4">
    <location>
        <begin position="64"/>
        <end position="94"/>
    </location>
</feature>
<dbReference type="InterPro" id="IPR013083">
    <property type="entry name" value="Znf_RING/FYVE/PHD"/>
</dbReference>
<evidence type="ECO:0000256" key="3">
    <source>
        <dbReference type="ARBA" id="ARBA00022833"/>
    </source>
</evidence>
<reference evidence="7" key="1">
    <citation type="journal article" date="2020" name="Nat. Ecol. Evol.">
        <title>Deeply conserved synteny resolves early events in vertebrate evolution.</title>
        <authorList>
            <person name="Simakov O."/>
            <person name="Marletaz F."/>
            <person name="Yue J.X."/>
            <person name="O'Connell B."/>
            <person name="Jenkins J."/>
            <person name="Brandt A."/>
            <person name="Calef R."/>
            <person name="Tung C.H."/>
            <person name="Huang T.K."/>
            <person name="Schmutz J."/>
            <person name="Satoh N."/>
            <person name="Yu J.K."/>
            <person name="Putnam N.H."/>
            <person name="Green R.E."/>
            <person name="Rokhsar D.S."/>
        </authorList>
    </citation>
    <scope>NUCLEOTIDE SEQUENCE [LARGE SCALE GENOMIC DNA]</scope>
    <source>
        <strain evidence="7">S238N-H82</strain>
    </source>
</reference>
<keyword evidence="2" id="KW-0863">Zinc-finger</keyword>
<dbReference type="Pfam" id="PF10551">
    <property type="entry name" value="MULE"/>
    <property type="match status" value="1"/>
</dbReference>
<dbReference type="PROSITE" id="PS01359">
    <property type="entry name" value="ZF_PHD_1"/>
    <property type="match status" value="1"/>
</dbReference>
<dbReference type="PANTHER" id="PTHR20956:SF12">
    <property type="entry name" value="FLYWCH-TYPE DOMAIN-CONTAINING PROTEIN"/>
    <property type="match status" value="1"/>
</dbReference>
<dbReference type="InterPro" id="IPR007588">
    <property type="entry name" value="Znf_FLYWCH"/>
</dbReference>
<dbReference type="RefSeq" id="XP_035663079.1">
    <property type="nucleotide sequence ID" value="XM_035807186.1"/>
</dbReference>
<evidence type="ECO:0000256" key="1">
    <source>
        <dbReference type="ARBA" id="ARBA00022723"/>
    </source>
</evidence>
<dbReference type="InterPro" id="IPR019786">
    <property type="entry name" value="Zinc_finger_PHD-type_CS"/>
</dbReference>
<dbReference type="Proteomes" id="UP000001554">
    <property type="component" value="Chromosome 19"/>
</dbReference>
<evidence type="ECO:0000256" key="4">
    <source>
        <dbReference type="SAM" id="MobiDB-lite"/>
    </source>
</evidence>
<proteinExistence type="predicted"/>
<dbReference type="GO" id="GO:0008270">
    <property type="term" value="F:zinc ion binding"/>
    <property type="evidence" value="ECO:0007669"/>
    <property type="project" value="UniProtKB-KW"/>
</dbReference>